<evidence type="ECO:0000313" key="1">
    <source>
        <dbReference type="EMBL" id="EEF22625.1"/>
    </source>
</evidence>
<sequence length="195" mass="21833">MDRPVPVQILQHFGHAVFGQVGRRRAGDPTQFTQPARHQRRVIQAAGADDAIDAFLYQVHLAIIHPDHQINVRIPPPELRQARHHQCVGNPARHIHTQPALWSLGGTVQAGLGVIDQFKYFTAAIKIALTFRCQAEISGGAVQQACLQMFFKPLDHAGNRGCRQSQRVRCAHKTPAFDHAKKYLHCLYAIHASPW</sequence>
<dbReference type="AlphaFoldDB" id="B9TND8"/>
<accession>B9TND8</accession>
<proteinExistence type="predicted"/>
<dbReference type="Proteomes" id="UP000008311">
    <property type="component" value="Unassembled WGS sequence"/>
</dbReference>
<evidence type="ECO:0000313" key="2">
    <source>
        <dbReference type="Proteomes" id="UP000008311"/>
    </source>
</evidence>
<dbReference type="EMBL" id="EQ992224">
    <property type="protein sequence ID" value="EEF22625.1"/>
    <property type="molecule type" value="Genomic_DNA"/>
</dbReference>
<organism evidence="1 2">
    <name type="scientific">Ricinus communis</name>
    <name type="common">Castor bean</name>
    <dbReference type="NCBI Taxonomy" id="3988"/>
    <lineage>
        <taxon>Eukaryota</taxon>
        <taxon>Viridiplantae</taxon>
        <taxon>Streptophyta</taxon>
        <taxon>Embryophyta</taxon>
        <taxon>Tracheophyta</taxon>
        <taxon>Spermatophyta</taxon>
        <taxon>Magnoliopsida</taxon>
        <taxon>eudicotyledons</taxon>
        <taxon>Gunneridae</taxon>
        <taxon>Pentapetalae</taxon>
        <taxon>rosids</taxon>
        <taxon>fabids</taxon>
        <taxon>Malpighiales</taxon>
        <taxon>Euphorbiaceae</taxon>
        <taxon>Acalyphoideae</taxon>
        <taxon>Acalypheae</taxon>
        <taxon>Ricinus</taxon>
    </lineage>
</organism>
<gene>
    <name evidence="1" type="ORF">RCOM_2087390</name>
</gene>
<dbReference type="InParanoid" id="B9TND8"/>
<reference evidence="2" key="1">
    <citation type="journal article" date="2010" name="Nat. Biotechnol.">
        <title>Draft genome sequence of the oilseed species Ricinus communis.</title>
        <authorList>
            <person name="Chan A.P."/>
            <person name="Crabtree J."/>
            <person name="Zhao Q."/>
            <person name="Lorenzi H."/>
            <person name="Orvis J."/>
            <person name="Puiu D."/>
            <person name="Melake-Berhan A."/>
            <person name="Jones K.M."/>
            <person name="Redman J."/>
            <person name="Chen G."/>
            <person name="Cahoon E.B."/>
            <person name="Gedil M."/>
            <person name="Stanke M."/>
            <person name="Haas B.J."/>
            <person name="Wortman J.R."/>
            <person name="Fraser-Liggett C.M."/>
            <person name="Ravel J."/>
            <person name="Rabinowicz P.D."/>
        </authorList>
    </citation>
    <scope>NUCLEOTIDE SEQUENCE [LARGE SCALE GENOMIC DNA]</scope>
    <source>
        <strain evidence="2">cv. Hale</strain>
    </source>
</reference>
<keyword evidence="2" id="KW-1185">Reference proteome</keyword>
<protein>
    <submittedName>
        <fullName evidence="1">Uncharacterized protein</fullName>
    </submittedName>
</protein>
<name>B9TND8_RICCO</name>